<keyword evidence="1" id="KW-1133">Transmembrane helix</keyword>
<dbReference type="eggNOG" id="ENOG5031KY3">
    <property type="taxonomic scope" value="Bacteria"/>
</dbReference>
<dbReference type="NCBIfam" id="NF041479">
    <property type="entry name" value="spor_membprot_YtrI"/>
    <property type="match status" value="1"/>
</dbReference>
<dbReference type="Pfam" id="PF26347">
    <property type="entry name" value="YtrI_sporulation"/>
    <property type="match status" value="1"/>
</dbReference>
<evidence type="ECO:0000313" key="4">
    <source>
        <dbReference type="Proteomes" id="UP000027142"/>
    </source>
</evidence>
<proteinExistence type="predicted"/>
<gene>
    <name evidence="3" type="ORF">BleG1_2719</name>
</gene>
<evidence type="ECO:0000313" key="3">
    <source>
        <dbReference type="EMBL" id="AIC95284.1"/>
    </source>
</evidence>
<feature type="domain" description="Sporulation membrane protein YtrI C-terminal" evidence="2">
    <location>
        <begin position="80"/>
        <end position="163"/>
    </location>
</feature>
<dbReference type="Proteomes" id="UP000027142">
    <property type="component" value="Chromosome"/>
</dbReference>
<dbReference type="STRING" id="1246626.BleG1_2719"/>
<protein>
    <recommendedName>
        <fullName evidence="2">Sporulation membrane protein YtrI C-terminal domain-containing protein</fullName>
    </recommendedName>
</protein>
<keyword evidence="1" id="KW-0472">Membrane</keyword>
<dbReference type="InterPro" id="IPR048198">
    <property type="entry name" value="YtrI"/>
</dbReference>
<keyword evidence="4" id="KW-1185">Reference proteome</keyword>
<name>A0A060M5A5_9BACI</name>
<keyword evidence="1" id="KW-0812">Transmembrane</keyword>
<evidence type="ECO:0000256" key="1">
    <source>
        <dbReference type="SAM" id="Phobius"/>
    </source>
</evidence>
<dbReference type="KEGG" id="ble:BleG1_2719"/>
<accession>A0A060M5A5</accession>
<evidence type="ECO:0000259" key="2">
    <source>
        <dbReference type="Pfam" id="PF26347"/>
    </source>
</evidence>
<organism evidence="3 4">
    <name type="scientific">Shouchella lehensis G1</name>
    <dbReference type="NCBI Taxonomy" id="1246626"/>
    <lineage>
        <taxon>Bacteria</taxon>
        <taxon>Bacillati</taxon>
        <taxon>Bacillota</taxon>
        <taxon>Bacilli</taxon>
        <taxon>Bacillales</taxon>
        <taxon>Bacillaceae</taxon>
        <taxon>Shouchella</taxon>
    </lineage>
</organism>
<sequence length="172" mass="20042">MFVPNYSKHRGWLRFFAGIMIGALIGWSFFIAEYGQKHDRLHGEIGKKDIIIEELQAKNAQFIHDLSLQNEENARQLLVQTVSVTILNAERYHLSQLNVYELRQQMLKELQHLQGTSIETIASLTEVMESAVENKVYKINDNHYTVKITRTYALPDFRIDVEIIHEEQRSSP</sequence>
<dbReference type="InterPro" id="IPR058620">
    <property type="entry name" value="YtrI_C"/>
</dbReference>
<dbReference type="RefSeq" id="WP_038481903.1">
    <property type="nucleotide sequence ID" value="NZ_CP003923.1"/>
</dbReference>
<dbReference type="PATRIC" id="fig|1246626.3.peg.2711"/>
<dbReference type="HOGENOM" id="CLU_135467_0_0_9"/>
<dbReference type="AlphaFoldDB" id="A0A060M5A5"/>
<reference evidence="3 4" key="1">
    <citation type="journal article" date="2014" name="Gene">
        <title>A comparative genomic analysis of the alkalitolerant soil bacterium Bacillus lehensis G1.</title>
        <authorList>
            <person name="Noor Y.M."/>
            <person name="Samsulrizal N.H."/>
            <person name="Jema'on N.A."/>
            <person name="Low K.O."/>
            <person name="Ramli A.N."/>
            <person name="Alias N.I."/>
            <person name="Damis S.I."/>
            <person name="Fuzi S.F."/>
            <person name="Isa M.N."/>
            <person name="Murad A.M."/>
            <person name="Raih M.F."/>
            <person name="Bakar F.D."/>
            <person name="Najimudin N."/>
            <person name="Mahadi N.M."/>
            <person name="Illias R.M."/>
        </authorList>
    </citation>
    <scope>NUCLEOTIDE SEQUENCE [LARGE SCALE GENOMIC DNA]</scope>
    <source>
        <strain evidence="3 4">G1</strain>
    </source>
</reference>
<dbReference type="OrthoDB" id="2691164at2"/>
<feature type="transmembrane region" description="Helical" evidence="1">
    <location>
        <begin position="12"/>
        <end position="32"/>
    </location>
</feature>
<dbReference type="EMBL" id="CP003923">
    <property type="protein sequence ID" value="AIC95284.1"/>
    <property type="molecule type" value="Genomic_DNA"/>
</dbReference>